<gene>
    <name evidence="1" type="ORF">GKC49_04135</name>
</gene>
<accession>A0A7X2MJI0</accession>
<dbReference type="AlphaFoldDB" id="A0A7X2MJI0"/>
<evidence type="ECO:0000313" key="1">
    <source>
        <dbReference type="EMBL" id="MSE14360.1"/>
    </source>
</evidence>
<organism evidence="1 2">
    <name type="scientific">Enterobacter agglomerans</name>
    <name type="common">Erwinia herbicola</name>
    <name type="synonym">Pantoea agglomerans</name>
    <dbReference type="NCBI Taxonomy" id="549"/>
    <lineage>
        <taxon>Bacteria</taxon>
        <taxon>Pseudomonadati</taxon>
        <taxon>Pseudomonadota</taxon>
        <taxon>Gammaproteobacteria</taxon>
        <taxon>Enterobacterales</taxon>
        <taxon>Erwiniaceae</taxon>
        <taxon>Pantoea</taxon>
        <taxon>Pantoea agglomerans group</taxon>
    </lineage>
</organism>
<dbReference type="Proteomes" id="UP000461948">
    <property type="component" value="Unassembled WGS sequence"/>
</dbReference>
<sequence>MIFDMQIVAHAIAVVNAMRSGQLSHLAAMVFSQWMQVARQVEKQP</sequence>
<reference evidence="1 2" key="1">
    <citation type="submission" date="2019-11" db="EMBL/GenBank/DDBJ databases">
        <title>Draft Genome Sequence of Plant Growth-Promoting Rhizosphere-Associated Bacteria.</title>
        <authorList>
            <person name="Vasilyev I.Y."/>
            <person name="Radchenko V."/>
            <person name="Ilnitskaya E.V."/>
        </authorList>
    </citation>
    <scope>NUCLEOTIDE SEQUENCE [LARGE SCALE GENOMIC DNA]</scope>
    <source>
        <strain evidence="1 2">VRA_MhP_f</strain>
    </source>
</reference>
<comment type="caution">
    <text evidence="1">The sequence shown here is derived from an EMBL/GenBank/DDBJ whole genome shotgun (WGS) entry which is preliminary data.</text>
</comment>
<dbReference type="RefSeq" id="WP_187495351.1">
    <property type="nucleotide sequence ID" value="NZ_JACSWY010000018.1"/>
</dbReference>
<name>A0A7X2MJI0_ENTAG</name>
<proteinExistence type="predicted"/>
<evidence type="ECO:0000313" key="2">
    <source>
        <dbReference type="Proteomes" id="UP000461948"/>
    </source>
</evidence>
<dbReference type="EMBL" id="WKLC01000098">
    <property type="protein sequence ID" value="MSE14360.1"/>
    <property type="molecule type" value="Genomic_DNA"/>
</dbReference>
<protein>
    <submittedName>
        <fullName evidence="1">Succinate dehydrogenase flavoprotein subunit</fullName>
    </submittedName>
</protein>